<protein>
    <submittedName>
        <fullName evidence="1">Uncharacterized protein</fullName>
    </submittedName>
</protein>
<evidence type="ECO:0000313" key="1">
    <source>
        <dbReference type="EMBL" id="KAH6933494.1"/>
    </source>
</evidence>
<reference evidence="1" key="1">
    <citation type="submission" date="2020-05" db="EMBL/GenBank/DDBJ databases">
        <title>Large-scale comparative analyses of tick genomes elucidate their genetic diversity and vector capacities.</title>
        <authorList>
            <person name="Jia N."/>
            <person name="Wang J."/>
            <person name="Shi W."/>
            <person name="Du L."/>
            <person name="Sun Y."/>
            <person name="Zhan W."/>
            <person name="Jiang J."/>
            <person name="Wang Q."/>
            <person name="Zhang B."/>
            <person name="Ji P."/>
            <person name="Sakyi L.B."/>
            <person name="Cui X."/>
            <person name="Yuan T."/>
            <person name="Jiang B."/>
            <person name="Yang W."/>
            <person name="Lam T.T.-Y."/>
            <person name="Chang Q."/>
            <person name="Ding S."/>
            <person name="Wang X."/>
            <person name="Zhu J."/>
            <person name="Ruan X."/>
            <person name="Zhao L."/>
            <person name="Wei J."/>
            <person name="Que T."/>
            <person name="Du C."/>
            <person name="Cheng J."/>
            <person name="Dai P."/>
            <person name="Han X."/>
            <person name="Huang E."/>
            <person name="Gao Y."/>
            <person name="Liu J."/>
            <person name="Shao H."/>
            <person name="Ye R."/>
            <person name="Li L."/>
            <person name="Wei W."/>
            <person name="Wang X."/>
            <person name="Wang C."/>
            <person name="Yang T."/>
            <person name="Huo Q."/>
            <person name="Li W."/>
            <person name="Guo W."/>
            <person name="Chen H."/>
            <person name="Zhou L."/>
            <person name="Ni X."/>
            <person name="Tian J."/>
            <person name="Zhou Y."/>
            <person name="Sheng Y."/>
            <person name="Liu T."/>
            <person name="Pan Y."/>
            <person name="Xia L."/>
            <person name="Li J."/>
            <person name="Zhao F."/>
            <person name="Cao W."/>
        </authorList>
    </citation>
    <scope>NUCLEOTIDE SEQUENCE</scope>
    <source>
        <strain evidence="1">Hyas-2018</strain>
    </source>
</reference>
<proteinExistence type="predicted"/>
<evidence type="ECO:0000313" key="2">
    <source>
        <dbReference type="Proteomes" id="UP000821845"/>
    </source>
</evidence>
<keyword evidence="2" id="KW-1185">Reference proteome</keyword>
<name>A0ACB7SHU8_HYAAI</name>
<organism evidence="1 2">
    <name type="scientific">Hyalomma asiaticum</name>
    <name type="common">Tick</name>
    <dbReference type="NCBI Taxonomy" id="266040"/>
    <lineage>
        <taxon>Eukaryota</taxon>
        <taxon>Metazoa</taxon>
        <taxon>Ecdysozoa</taxon>
        <taxon>Arthropoda</taxon>
        <taxon>Chelicerata</taxon>
        <taxon>Arachnida</taxon>
        <taxon>Acari</taxon>
        <taxon>Parasitiformes</taxon>
        <taxon>Ixodida</taxon>
        <taxon>Ixodoidea</taxon>
        <taxon>Ixodidae</taxon>
        <taxon>Hyalomminae</taxon>
        <taxon>Hyalomma</taxon>
    </lineage>
</organism>
<gene>
    <name evidence="1" type="ORF">HPB50_015631</name>
</gene>
<dbReference type="EMBL" id="CM023484">
    <property type="protein sequence ID" value="KAH6933494.1"/>
    <property type="molecule type" value="Genomic_DNA"/>
</dbReference>
<dbReference type="Proteomes" id="UP000821845">
    <property type="component" value="Chromosome 4"/>
</dbReference>
<accession>A0ACB7SHU8</accession>
<sequence>MSAASGGPRASRIYDVGSLRDSFAINEKAVVAARSVGMGYEQLVRFLGIVGLPKPTHHKSSAAISQKVHAAMVAISENLSKPGQLTQSEVGGNDIAVMYDGTWQKRGHKSYSAIYTVVSLDTGLCQDFKVLSRFSSRLQSAQSLAR</sequence>
<comment type="caution">
    <text evidence="1">The sequence shown here is derived from an EMBL/GenBank/DDBJ whole genome shotgun (WGS) entry which is preliminary data.</text>
</comment>